<dbReference type="Proteomes" id="UP001153555">
    <property type="component" value="Unassembled WGS sequence"/>
</dbReference>
<dbReference type="PANTHER" id="PTHR46951:SF2">
    <property type="entry name" value="BED-TYPE DOMAIN-CONTAINING PROTEIN"/>
    <property type="match status" value="1"/>
</dbReference>
<comment type="caution">
    <text evidence="1">The sequence shown here is derived from an EMBL/GenBank/DDBJ whole genome shotgun (WGS) entry which is preliminary data.</text>
</comment>
<organism evidence="1 2">
    <name type="scientific">Striga hermonthica</name>
    <name type="common">Purple witchweed</name>
    <name type="synonym">Buchnera hermonthica</name>
    <dbReference type="NCBI Taxonomy" id="68872"/>
    <lineage>
        <taxon>Eukaryota</taxon>
        <taxon>Viridiplantae</taxon>
        <taxon>Streptophyta</taxon>
        <taxon>Embryophyta</taxon>
        <taxon>Tracheophyta</taxon>
        <taxon>Spermatophyta</taxon>
        <taxon>Magnoliopsida</taxon>
        <taxon>eudicotyledons</taxon>
        <taxon>Gunneridae</taxon>
        <taxon>Pentapetalae</taxon>
        <taxon>asterids</taxon>
        <taxon>lamiids</taxon>
        <taxon>Lamiales</taxon>
        <taxon>Orobanchaceae</taxon>
        <taxon>Buchnereae</taxon>
        <taxon>Striga</taxon>
    </lineage>
</organism>
<keyword evidence="2" id="KW-1185">Reference proteome</keyword>
<dbReference type="EMBL" id="CACSLK010004199">
    <property type="protein sequence ID" value="CAA0809995.1"/>
    <property type="molecule type" value="Genomic_DNA"/>
</dbReference>
<accession>A0A9N7R2H1</accession>
<reference evidence="1" key="1">
    <citation type="submission" date="2019-12" db="EMBL/GenBank/DDBJ databases">
        <authorList>
            <person name="Scholes J."/>
        </authorList>
    </citation>
    <scope>NUCLEOTIDE SEQUENCE</scope>
</reference>
<sequence length="113" mass="12883">MKFYDAKTDTSCCVYLRRGRPPLVDTWDHAVPLDKSRQATKRKYCGFVSSRGGIAQMRARLTGDDLTMQFKGCPYVPPEVKSLMVPTSMKKKKYKKKLKTADVEIAGHKLRLL</sequence>
<evidence type="ECO:0000313" key="1">
    <source>
        <dbReference type="EMBL" id="CAA0809995.1"/>
    </source>
</evidence>
<name>A0A9N7R2H1_STRHE</name>
<proteinExistence type="predicted"/>
<evidence type="ECO:0000313" key="2">
    <source>
        <dbReference type="Proteomes" id="UP001153555"/>
    </source>
</evidence>
<dbReference type="PANTHER" id="PTHR46951">
    <property type="entry name" value="BED-TYPE DOMAIN-CONTAINING PROTEIN"/>
    <property type="match status" value="1"/>
</dbReference>
<protein>
    <submittedName>
        <fullName evidence="1">Uncharacterized protein</fullName>
    </submittedName>
</protein>
<dbReference type="AlphaFoldDB" id="A0A9N7R2H1"/>
<gene>
    <name evidence="1" type="ORF">SHERM_11904</name>
</gene>